<dbReference type="InterPro" id="IPR013320">
    <property type="entry name" value="ConA-like_dom_sf"/>
</dbReference>
<dbReference type="EMBL" id="PVNL01000110">
    <property type="protein sequence ID" value="PRQ03100.1"/>
    <property type="molecule type" value="Genomic_DNA"/>
</dbReference>
<gene>
    <name evidence="2" type="ORF">ENSA7_53710</name>
</gene>
<feature type="signal peptide" evidence="1">
    <location>
        <begin position="1"/>
        <end position="18"/>
    </location>
</feature>
<evidence type="ECO:0000313" key="2">
    <source>
        <dbReference type="EMBL" id="PRQ03100.1"/>
    </source>
</evidence>
<accession>A0A2S9YDA7</accession>
<evidence type="ECO:0008006" key="4">
    <source>
        <dbReference type="Google" id="ProtNLM"/>
    </source>
</evidence>
<evidence type="ECO:0000256" key="1">
    <source>
        <dbReference type="SAM" id="SignalP"/>
    </source>
</evidence>
<dbReference type="Gene3D" id="2.60.120.200">
    <property type="match status" value="1"/>
</dbReference>
<protein>
    <recommendedName>
        <fullName evidence="4">LamG-like jellyroll fold domain-containing protein</fullName>
    </recommendedName>
</protein>
<dbReference type="AlphaFoldDB" id="A0A2S9YDA7"/>
<feature type="chain" id="PRO_5015393033" description="LamG-like jellyroll fold domain-containing protein" evidence="1">
    <location>
        <begin position="19"/>
        <end position="420"/>
    </location>
</feature>
<sequence length="420" mass="45616">MRQSALAAMLLALAPAAALPSCTGEGVWPGHSTPRATTIVFNPRLGPSGLNMLAAPLVADDEQIIGEVWVWLSEGRLHARVMPGEDWQLEQISVAVVETPEDIPRTDSGCPNTAEFQSVYVLNPPLDQHQVVVDLATADVANAAEVVLAIHANVQSWTHGHAQAWVNGPSFPGCPSAGNYVHVDLGGLRGLLLWNKLGSAREVTHSEVGPDGVIVGDISWFQAQHGDGFRPDPRPSNPNYPDNYVSFSGLQLGRRGSIEFWYQPDWEDATIGHVVDILSYGIPEDAFNTHLTMAFNDRQNRLNNGALDASTTASVFVHELAAIPGWSTTAPIHLALSWDGDAAGPLDRLQVFVNGVALVHTACYGDPRLHDWHPGAVLRLGSRLVSGGWERHNWEGVDGVIDNIKIWNFPKSDFSDRFIE</sequence>
<name>A0A2S9YDA7_9BACT</name>
<organism evidence="2 3">
    <name type="scientific">Enhygromyxa salina</name>
    <dbReference type="NCBI Taxonomy" id="215803"/>
    <lineage>
        <taxon>Bacteria</taxon>
        <taxon>Pseudomonadati</taxon>
        <taxon>Myxococcota</taxon>
        <taxon>Polyangia</taxon>
        <taxon>Nannocystales</taxon>
        <taxon>Nannocystaceae</taxon>
        <taxon>Enhygromyxa</taxon>
    </lineage>
</organism>
<comment type="caution">
    <text evidence="2">The sequence shown here is derived from an EMBL/GenBank/DDBJ whole genome shotgun (WGS) entry which is preliminary data.</text>
</comment>
<reference evidence="2 3" key="1">
    <citation type="submission" date="2018-03" db="EMBL/GenBank/DDBJ databases">
        <title>Draft Genome Sequences of the Obligatory Marine Myxobacteria Enhygromyxa salina SWB007.</title>
        <authorList>
            <person name="Poehlein A."/>
            <person name="Moghaddam J.A."/>
            <person name="Harms H."/>
            <person name="Alanjari M."/>
            <person name="Koenig G.M."/>
            <person name="Daniel R."/>
            <person name="Schaeberle T.F."/>
        </authorList>
    </citation>
    <scope>NUCLEOTIDE SEQUENCE [LARGE SCALE GENOMIC DNA]</scope>
    <source>
        <strain evidence="2 3">SWB007</strain>
    </source>
</reference>
<dbReference type="SUPFAM" id="SSF49899">
    <property type="entry name" value="Concanavalin A-like lectins/glucanases"/>
    <property type="match status" value="1"/>
</dbReference>
<proteinExistence type="predicted"/>
<evidence type="ECO:0000313" key="3">
    <source>
        <dbReference type="Proteomes" id="UP000238823"/>
    </source>
</evidence>
<keyword evidence="1" id="KW-0732">Signal</keyword>
<dbReference type="Proteomes" id="UP000238823">
    <property type="component" value="Unassembled WGS sequence"/>
</dbReference>